<dbReference type="EMBL" id="FOYZ01000008">
    <property type="protein sequence ID" value="SFR87928.1"/>
    <property type="molecule type" value="Genomic_DNA"/>
</dbReference>
<reference evidence="3 4" key="1">
    <citation type="submission" date="2016-10" db="EMBL/GenBank/DDBJ databases">
        <authorList>
            <person name="de Groot N.N."/>
        </authorList>
    </citation>
    <scope>NUCLEOTIDE SEQUENCE [LARGE SCALE GENOMIC DNA]</scope>
    <source>
        <strain evidence="3 4">743A</strain>
    </source>
</reference>
<keyword evidence="4" id="KW-1185">Reference proteome</keyword>
<gene>
    <name evidence="3" type="ORF">SAMN05661086_02304</name>
</gene>
<dbReference type="InterPro" id="IPR032834">
    <property type="entry name" value="NatK-like_C"/>
</dbReference>
<dbReference type="AlphaFoldDB" id="A0A1I6KA61"/>
<keyword evidence="1" id="KW-1133">Transmembrane helix</keyword>
<dbReference type="PANTHER" id="PTHR40448:SF1">
    <property type="entry name" value="TWO-COMPONENT SENSOR HISTIDINE KINASE"/>
    <property type="match status" value="1"/>
</dbReference>
<dbReference type="SUPFAM" id="SSF55874">
    <property type="entry name" value="ATPase domain of HSP90 chaperone/DNA topoisomerase II/histidine kinase"/>
    <property type="match status" value="1"/>
</dbReference>
<dbReference type="STRING" id="37658.SAMN05661086_02304"/>
<keyword evidence="1" id="KW-0812">Transmembrane</keyword>
<dbReference type="InterPro" id="IPR036890">
    <property type="entry name" value="HATPase_C_sf"/>
</dbReference>
<feature type="domain" description="Sensor histidine kinase NatK-like C-terminal" evidence="2">
    <location>
        <begin position="324"/>
        <end position="423"/>
    </location>
</feature>
<evidence type="ECO:0000259" key="2">
    <source>
        <dbReference type="Pfam" id="PF14501"/>
    </source>
</evidence>
<accession>A0A1I6KA61</accession>
<protein>
    <submittedName>
        <fullName evidence="3">GHKL domain-containing protein</fullName>
    </submittedName>
</protein>
<sequence length="432" mass="49522">MFYQTLGTLSTILESWLLYFLLAVFAGKRRKEFYLYPILICIDSAIALIFSQVIHVVPAAFIAVIMYEMMVSCLAYKSTMKIKIVIILLYNSMLSVIDMIVYFVAVTAFNIEFDRLYNVNLVNSILSILSKLILTVLVIYFTYKTKKGIEELSGKNMLLFYAVSAFTILFLTFMLDYSVSLKLSSGREVLFYILLFSILFLNVYVIYFYKNILDYEETKKKLYALKQQVSFQNRTEQEYKMAAVIKHDCEKHLHIITSLLETGEINKLKEYLKIVNKGMDEYNIDVYTRNAIIDSVLSEYQAIARKKNIAFYVAAEEVNLEALNPVYLGTLFGNILANAVEACERYLKIKNTYGCVKVEIYKKDKDVLISITNSSLEPKKISKRHGPLIKIGNHGIGIKSIEAVVEKMNGICTFGYEKGIFSFLAKIPIARI</sequence>
<keyword evidence="1" id="KW-0472">Membrane</keyword>
<organism evidence="3 4">
    <name type="scientific">Anaeromicropila populeti</name>
    <dbReference type="NCBI Taxonomy" id="37658"/>
    <lineage>
        <taxon>Bacteria</taxon>
        <taxon>Bacillati</taxon>
        <taxon>Bacillota</taxon>
        <taxon>Clostridia</taxon>
        <taxon>Lachnospirales</taxon>
        <taxon>Lachnospiraceae</taxon>
        <taxon>Anaeromicropila</taxon>
    </lineage>
</organism>
<feature type="transmembrane region" description="Helical" evidence="1">
    <location>
        <begin position="56"/>
        <end position="76"/>
    </location>
</feature>
<evidence type="ECO:0000256" key="1">
    <source>
        <dbReference type="SAM" id="Phobius"/>
    </source>
</evidence>
<feature type="transmembrane region" description="Helical" evidence="1">
    <location>
        <begin position="88"/>
        <end position="109"/>
    </location>
</feature>
<feature type="transmembrane region" description="Helical" evidence="1">
    <location>
        <begin position="33"/>
        <end position="50"/>
    </location>
</feature>
<evidence type="ECO:0000313" key="3">
    <source>
        <dbReference type="EMBL" id="SFR87928.1"/>
    </source>
</evidence>
<dbReference type="OrthoDB" id="9156435at2"/>
<feature type="transmembrane region" description="Helical" evidence="1">
    <location>
        <begin position="6"/>
        <end position="26"/>
    </location>
</feature>
<dbReference type="Gene3D" id="3.30.565.10">
    <property type="entry name" value="Histidine kinase-like ATPase, C-terminal domain"/>
    <property type="match status" value="1"/>
</dbReference>
<dbReference type="Proteomes" id="UP000199659">
    <property type="component" value="Unassembled WGS sequence"/>
</dbReference>
<name>A0A1I6KA61_9FIRM</name>
<evidence type="ECO:0000313" key="4">
    <source>
        <dbReference type="Proteomes" id="UP000199659"/>
    </source>
</evidence>
<dbReference type="RefSeq" id="WP_092560892.1">
    <property type="nucleotide sequence ID" value="NZ_FOYZ01000008.1"/>
</dbReference>
<feature type="transmembrane region" description="Helical" evidence="1">
    <location>
        <begin position="121"/>
        <end position="143"/>
    </location>
</feature>
<dbReference type="PANTHER" id="PTHR40448">
    <property type="entry name" value="TWO-COMPONENT SENSOR HISTIDINE KINASE"/>
    <property type="match status" value="1"/>
</dbReference>
<feature type="transmembrane region" description="Helical" evidence="1">
    <location>
        <begin position="189"/>
        <end position="209"/>
    </location>
</feature>
<feature type="transmembrane region" description="Helical" evidence="1">
    <location>
        <begin position="158"/>
        <end position="177"/>
    </location>
</feature>
<dbReference type="Pfam" id="PF14501">
    <property type="entry name" value="HATPase_c_5"/>
    <property type="match status" value="1"/>
</dbReference>
<dbReference type="GO" id="GO:0042802">
    <property type="term" value="F:identical protein binding"/>
    <property type="evidence" value="ECO:0007669"/>
    <property type="project" value="TreeGrafter"/>
</dbReference>
<proteinExistence type="predicted"/>